<feature type="domain" description="Heterokaryon incompatibility" evidence="2">
    <location>
        <begin position="104"/>
        <end position="282"/>
    </location>
</feature>
<sequence>MGLVAPDASSSMSSKLARYRPKELAPPILPEPTREDFIDSRSRLQQIVSDEFITPGGLSRKYRYTPLKEKEIRLLLIEPGNPDSELRCDMIYGRLDDPLIYQRYHALSYHWGFDKATNRITIMDDRLQRSGRVLLSEKNKFASLVSQMPAANQTANNEWWFPVRDNLLSALRGLRQQDEPLLLWVDAICINQDPADEEAKKEKQQQVNNMAQIYNSANSVCIWLGEGTTETDQAMEFIEKVVTDIPDLDKYFTSGKEQWRDWLALRDLLTFKWFSRRWVVQEVALARDATVHCGTKSINWDDFADGVALFVDKMERVNRAHLWHMEDPSKLEDVAALGANSLVTTLSNLSRKSENGDILERLVGIETLVSSLLFFEASNPHDYIYSLLALARDTAHCACPNAQSSSGSSINTFDIEVKYDKAPLEVFKNFTEQCVRASKSLDIICRHWAPSEVEGKDEEGVIKEVAFPSWILKVSQSSYGTAQDTLQGRRGGDSLVGCPYRDMRKTYNACNGTEAICSFGEPFPECPLRSFTDLSDASHDSLSTKRIDLSGTFSRKPTLNELARHGMEERDFADVGNFMSGALPVVEPNELEKRKDGGTFQRPPSTRHGSNTSLRSEVSYFHVLYVMGVQLGRIKQHSTRITNGTVPAEWLEATGWQRRKPGRVPDMLWRTLVADRGPEGQFPPRWYRRACSHCLSDKNVMTTNADLDTQKTPSSNIMAKFLTRVKSVVFNRQFFAGGSPERPLFGLAPKRAEKGDLVCVLAGCTVPVILRKRKGPDGSCHFELIGEAYVHGNMDGEAMSGLSSNAEDLKKELMCFPLV</sequence>
<feature type="region of interest" description="Disordered" evidence="1">
    <location>
        <begin position="591"/>
        <end position="612"/>
    </location>
</feature>
<keyword evidence="4" id="KW-1185">Reference proteome</keyword>
<feature type="compositionally biased region" description="Polar residues" evidence="1">
    <location>
        <begin position="602"/>
        <end position="612"/>
    </location>
</feature>
<dbReference type="Pfam" id="PF26639">
    <property type="entry name" value="Het-6_barrel"/>
    <property type="match status" value="1"/>
</dbReference>
<dbReference type="PANTHER" id="PTHR24148:SF64">
    <property type="entry name" value="HETEROKARYON INCOMPATIBILITY DOMAIN-CONTAINING PROTEIN"/>
    <property type="match status" value="1"/>
</dbReference>
<evidence type="ECO:0000259" key="2">
    <source>
        <dbReference type="Pfam" id="PF06985"/>
    </source>
</evidence>
<dbReference type="InterPro" id="IPR052895">
    <property type="entry name" value="HetReg/Transcr_Mod"/>
</dbReference>
<reference evidence="3" key="1">
    <citation type="journal article" date="2020" name="Stud. Mycol.">
        <title>101 Dothideomycetes genomes: a test case for predicting lifestyles and emergence of pathogens.</title>
        <authorList>
            <person name="Haridas S."/>
            <person name="Albert R."/>
            <person name="Binder M."/>
            <person name="Bloem J."/>
            <person name="Labutti K."/>
            <person name="Salamov A."/>
            <person name="Andreopoulos B."/>
            <person name="Baker S."/>
            <person name="Barry K."/>
            <person name="Bills G."/>
            <person name="Bluhm B."/>
            <person name="Cannon C."/>
            <person name="Castanera R."/>
            <person name="Culley D."/>
            <person name="Daum C."/>
            <person name="Ezra D."/>
            <person name="Gonzalez J."/>
            <person name="Henrissat B."/>
            <person name="Kuo A."/>
            <person name="Liang C."/>
            <person name="Lipzen A."/>
            <person name="Lutzoni F."/>
            <person name="Magnuson J."/>
            <person name="Mondo S."/>
            <person name="Nolan M."/>
            <person name="Ohm R."/>
            <person name="Pangilinan J."/>
            <person name="Park H.-J."/>
            <person name="Ramirez L."/>
            <person name="Alfaro M."/>
            <person name="Sun H."/>
            <person name="Tritt A."/>
            <person name="Yoshinaga Y."/>
            <person name="Zwiers L.-H."/>
            <person name="Turgeon B."/>
            <person name="Goodwin S."/>
            <person name="Spatafora J."/>
            <person name="Crous P."/>
            <person name="Grigoriev I."/>
        </authorList>
    </citation>
    <scope>NUCLEOTIDE SEQUENCE</scope>
    <source>
        <strain evidence="3">CBS 122367</strain>
    </source>
</reference>
<dbReference type="InterPro" id="IPR010730">
    <property type="entry name" value="HET"/>
</dbReference>
<dbReference type="EMBL" id="MU005615">
    <property type="protein sequence ID" value="KAF2678005.1"/>
    <property type="molecule type" value="Genomic_DNA"/>
</dbReference>
<dbReference type="OrthoDB" id="3477286at2759"/>
<accession>A0A6G1IIP3</accession>
<evidence type="ECO:0000313" key="4">
    <source>
        <dbReference type="Proteomes" id="UP000799291"/>
    </source>
</evidence>
<name>A0A6G1IIP3_9PLEO</name>
<organism evidence="3 4">
    <name type="scientific">Lentithecium fluviatile CBS 122367</name>
    <dbReference type="NCBI Taxonomy" id="1168545"/>
    <lineage>
        <taxon>Eukaryota</taxon>
        <taxon>Fungi</taxon>
        <taxon>Dikarya</taxon>
        <taxon>Ascomycota</taxon>
        <taxon>Pezizomycotina</taxon>
        <taxon>Dothideomycetes</taxon>
        <taxon>Pleosporomycetidae</taxon>
        <taxon>Pleosporales</taxon>
        <taxon>Massarineae</taxon>
        <taxon>Lentitheciaceae</taxon>
        <taxon>Lentithecium</taxon>
    </lineage>
</organism>
<dbReference type="PANTHER" id="PTHR24148">
    <property type="entry name" value="ANKYRIN REPEAT DOMAIN-CONTAINING PROTEIN 39 HOMOLOG-RELATED"/>
    <property type="match status" value="1"/>
</dbReference>
<evidence type="ECO:0000256" key="1">
    <source>
        <dbReference type="SAM" id="MobiDB-lite"/>
    </source>
</evidence>
<dbReference type="Proteomes" id="UP000799291">
    <property type="component" value="Unassembled WGS sequence"/>
</dbReference>
<proteinExistence type="predicted"/>
<evidence type="ECO:0000313" key="3">
    <source>
        <dbReference type="EMBL" id="KAF2678005.1"/>
    </source>
</evidence>
<dbReference type="AlphaFoldDB" id="A0A6G1IIP3"/>
<dbReference type="Pfam" id="PF06985">
    <property type="entry name" value="HET"/>
    <property type="match status" value="1"/>
</dbReference>
<protein>
    <recommendedName>
        <fullName evidence="2">Heterokaryon incompatibility domain-containing protein</fullName>
    </recommendedName>
</protein>
<gene>
    <name evidence="3" type="ORF">K458DRAFT_377328</name>
</gene>